<keyword evidence="2" id="KW-1185">Reference proteome</keyword>
<dbReference type="EMBL" id="LN885086">
    <property type="protein sequence ID" value="CUQ67965.1"/>
    <property type="molecule type" value="Genomic_DNA"/>
</dbReference>
<organism evidence="1 2">
    <name type="scientific">Candidatus Nitrospira inopinata</name>
    <dbReference type="NCBI Taxonomy" id="1715989"/>
    <lineage>
        <taxon>Bacteria</taxon>
        <taxon>Pseudomonadati</taxon>
        <taxon>Nitrospirota</taxon>
        <taxon>Nitrospiria</taxon>
        <taxon>Nitrospirales</taxon>
        <taxon>Nitrospiraceae</taxon>
        <taxon>Nitrospira</taxon>
    </lineage>
</organism>
<dbReference type="AlphaFoldDB" id="A0A0S4KXB8"/>
<gene>
    <name evidence="1" type="ORF">NITINOP_2993</name>
</gene>
<proteinExistence type="predicted"/>
<dbReference type="STRING" id="1715989.NITINOP_2993"/>
<name>A0A0S4KXB8_9BACT</name>
<accession>A0A0S4KXB8</accession>
<sequence>MQKDRLATLTMDIVVNHPTKRTALDAAYSRLSPWAQSEWDSASDGVSITERAARLDHSIREQRRCDESLIEHIFAALNGRTFVVLDATYCFMTQRMLDRKTGRRIPPDAVRRFASQPIASLLLSARAHQDLNRRGIDTIGDLLPHAYEWLSPKRLAPGKPVMNVRLSVRRCLRILGVEIVFPEIRQRAIYCPCCAHTETDVMKIVALAGV</sequence>
<evidence type="ECO:0000313" key="2">
    <source>
        <dbReference type="Proteomes" id="UP000066284"/>
    </source>
</evidence>
<reference evidence="2" key="1">
    <citation type="submission" date="2015-09" db="EMBL/GenBank/DDBJ databases">
        <authorList>
            <person name="Daims H."/>
        </authorList>
    </citation>
    <scope>NUCLEOTIDE SEQUENCE [LARGE SCALE GENOMIC DNA]</scope>
</reference>
<dbReference type="OrthoDB" id="9777433at2"/>
<protein>
    <submittedName>
        <fullName evidence="1">Uncharacterized protein</fullName>
    </submittedName>
</protein>
<dbReference type="RefSeq" id="WP_062486944.1">
    <property type="nucleotide sequence ID" value="NZ_LN885086.1"/>
</dbReference>
<dbReference type="Proteomes" id="UP000066284">
    <property type="component" value="Chromosome 1"/>
</dbReference>
<evidence type="ECO:0000313" key="1">
    <source>
        <dbReference type="EMBL" id="CUQ67965.1"/>
    </source>
</evidence>
<dbReference type="KEGG" id="nio:NITINOP_2993"/>